<dbReference type="OrthoDB" id="6424042at2759"/>
<protein>
    <submittedName>
        <fullName evidence="1">General transcription factor II-I repeat domain-containing protein 2</fullName>
    </submittedName>
</protein>
<accession>A0A087T7H1</accession>
<sequence length="113" mass="12965">MAQRFMQEKFESVALSHQTQARRADDVGEYVSKKLCDSVSDCECYSICLDESTDQTDISQLLIFIHCISKDFTITEEMLNSILLHGTNGANIFLAVNKSHRLWRISKMFLHCN</sequence>
<name>A0A087T7H1_STEMI</name>
<proteinExistence type="predicted"/>
<feature type="non-terminal residue" evidence="1">
    <location>
        <position position="113"/>
    </location>
</feature>
<organism evidence="1 2">
    <name type="scientific">Stegodyphus mimosarum</name>
    <name type="common">African social velvet spider</name>
    <dbReference type="NCBI Taxonomy" id="407821"/>
    <lineage>
        <taxon>Eukaryota</taxon>
        <taxon>Metazoa</taxon>
        <taxon>Ecdysozoa</taxon>
        <taxon>Arthropoda</taxon>
        <taxon>Chelicerata</taxon>
        <taxon>Arachnida</taxon>
        <taxon>Araneae</taxon>
        <taxon>Araneomorphae</taxon>
        <taxon>Entelegynae</taxon>
        <taxon>Eresoidea</taxon>
        <taxon>Eresidae</taxon>
        <taxon>Stegodyphus</taxon>
    </lineage>
</organism>
<gene>
    <name evidence="1" type="ORF">X975_24342</name>
</gene>
<dbReference type="PANTHER" id="PTHR45913">
    <property type="entry name" value="EPM2A-INTERACTING PROTEIN 1"/>
    <property type="match status" value="1"/>
</dbReference>
<dbReference type="Proteomes" id="UP000054359">
    <property type="component" value="Unassembled WGS sequence"/>
</dbReference>
<reference evidence="1 2" key="1">
    <citation type="submission" date="2013-11" db="EMBL/GenBank/DDBJ databases">
        <title>Genome sequencing of Stegodyphus mimosarum.</title>
        <authorList>
            <person name="Bechsgaard J."/>
        </authorList>
    </citation>
    <scope>NUCLEOTIDE SEQUENCE [LARGE SCALE GENOMIC DNA]</scope>
</reference>
<dbReference type="PANTHER" id="PTHR45913:SF21">
    <property type="entry name" value="DUF4371 DOMAIN-CONTAINING PROTEIN"/>
    <property type="match status" value="1"/>
</dbReference>
<evidence type="ECO:0000313" key="1">
    <source>
        <dbReference type="EMBL" id="KFM61060.1"/>
    </source>
</evidence>
<dbReference type="AlphaFoldDB" id="A0A087T7H1"/>
<evidence type="ECO:0000313" key="2">
    <source>
        <dbReference type="Proteomes" id="UP000054359"/>
    </source>
</evidence>
<dbReference type="EMBL" id="KK113793">
    <property type="protein sequence ID" value="KFM61060.1"/>
    <property type="molecule type" value="Genomic_DNA"/>
</dbReference>
<keyword evidence="2" id="KW-1185">Reference proteome</keyword>